<organism evidence="2 3">
    <name type="scientific">Flavobacterium fontis</name>
    <dbReference type="NCBI Taxonomy" id="1124188"/>
    <lineage>
        <taxon>Bacteria</taxon>
        <taxon>Pseudomonadati</taxon>
        <taxon>Bacteroidota</taxon>
        <taxon>Flavobacteriia</taxon>
        <taxon>Flavobacteriales</taxon>
        <taxon>Flavobacteriaceae</taxon>
        <taxon>Flavobacterium</taxon>
    </lineage>
</organism>
<keyword evidence="3" id="KW-1185">Reference proteome</keyword>
<proteinExistence type="predicted"/>
<dbReference type="AlphaFoldDB" id="A0A1M5EV13"/>
<evidence type="ECO:0000313" key="2">
    <source>
        <dbReference type="EMBL" id="SHF83058.1"/>
    </source>
</evidence>
<gene>
    <name evidence="2" type="ORF">SAMN05444377_12221</name>
</gene>
<evidence type="ECO:0000256" key="1">
    <source>
        <dbReference type="SAM" id="SignalP"/>
    </source>
</evidence>
<sequence>MYLGLAVLLVSNFALAHGDLEQFQMEVEDSNVTAYLAKEKISKPETVSEMDAQTLQYVLAPVAGNYQKSAEEEIEDGYKITETAPQTYQWLTIEPTLEDMVRFNESVIESNQWQQQEGYSLPNVQPRVPVSQPAGVVGKEIL</sequence>
<feature type="chain" id="PRO_5012996845" description="GLPGLI family protein" evidence="1">
    <location>
        <begin position="17"/>
        <end position="142"/>
    </location>
</feature>
<evidence type="ECO:0008006" key="4">
    <source>
        <dbReference type="Google" id="ProtNLM"/>
    </source>
</evidence>
<protein>
    <recommendedName>
        <fullName evidence="4">GLPGLI family protein</fullName>
    </recommendedName>
</protein>
<name>A0A1M5EV13_9FLAO</name>
<dbReference type="EMBL" id="FQVQ01000022">
    <property type="protein sequence ID" value="SHF83058.1"/>
    <property type="molecule type" value="Genomic_DNA"/>
</dbReference>
<dbReference type="Proteomes" id="UP000184147">
    <property type="component" value="Unassembled WGS sequence"/>
</dbReference>
<keyword evidence="1" id="KW-0732">Signal</keyword>
<evidence type="ECO:0000313" key="3">
    <source>
        <dbReference type="Proteomes" id="UP000184147"/>
    </source>
</evidence>
<feature type="signal peptide" evidence="1">
    <location>
        <begin position="1"/>
        <end position="16"/>
    </location>
</feature>
<reference evidence="2 3" key="1">
    <citation type="submission" date="2016-11" db="EMBL/GenBank/DDBJ databases">
        <authorList>
            <person name="Jaros S."/>
            <person name="Januszkiewicz K."/>
            <person name="Wedrychowicz H."/>
        </authorList>
    </citation>
    <scope>NUCLEOTIDE SEQUENCE [LARGE SCALE GENOMIC DNA]</scope>
    <source>
        <strain evidence="2 3">DSM 25660</strain>
    </source>
</reference>
<accession>A0A1M5EV13</accession>